<dbReference type="InterPro" id="IPR010895">
    <property type="entry name" value="CHRD"/>
</dbReference>
<protein>
    <recommendedName>
        <fullName evidence="1">CHRD domain-containing protein</fullName>
    </recommendedName>
</protein>
<evidence type="ECO:0000259" key="1">
    <source>
        <dbReference type="SMART" id="SM00754"/>
    </source>
</evidence>
<reference evidence="3" key="1">
    <citation type="journal article" date="2019" name="Int. J. Syst. Evol. Microbiol.">
        <title>The Global Catalogue of Microorganisms (GCM) 10K type strain sequencing project: providing services to taxonomists for standard genome sequencing and annotation.</title>
        <authorList>
            <consortium name="The Broad Institute Genomics Platform"/>
            <consortium name="The Broad Institute Genome Sequencing Center for Infectious Disease"/>
            <person name="Wu L."/>
            <person name="Ma J."/>
        </authorList>
    </citation>
    <scope>NUCLEOTIDE SEQUENCE [LARGE SCALE GENOMIC DNA]</scope>
    <source>
        <strain evidence="3">JCM 11813</strain>
    </source>
</reference>
<evidence type="ECO:0000313" key="2">
    <source>
        <dbReference type="EMBL" id="GAA1136846.1"/>
    </source>
</evidence>
<proteinExistence type="predicted"/>
<sequence length="146" mass="15355">MSTSTHRVLAVVSGLALTAAGTLVSAPTDASPAPRASVQRLEATLRPSGDPDGSGEAHFTLNKARKKVCATVTWQNIEQPDSAHIHRTSDGGIVVDLSGAVTGGSKCRTGVSKRVIKKLLAHPERYYFNVHNPTYPAGAIQGTLTR</sequence>
<dbReference type="RefSeq" id="WP_343906976.1">
    <property type="nucleotide sequence ID" value="NZ_BAAAJE010000006.1"/>
</dbReference>
<organism evidence="2 3">
    <name type="scientific">Nocardioides aquiterrae</name>
    <dbReference type="NCBI Taxonomy" id="203799"/>
    <lineage>
        <taxon>Bacteria</taxon>
        <taxon>Bacillati</taxon>
        <taxon>Actinomycetota</taxon>
        <taxon>Actinomycetes</taxon>
        <taxon>Propionibacteriales</taxon>
        <taxon>Nocardioidaceae</taxon>
        <taxon>Nocardioides</taxon>
    </lineage>
</organism>
<feature type="domain" description="CHRD" evidence="1">
    <location>
        <begin position="39"/>
        <end position="146"/>
    </location>
</feature>
<evidence type="ECO:0000313" key="3">
    <source>
        <dbReference type="Proteomes" id="UP001499979"/>
    </source>
</evidence>
<comment type="caution">
    <text evidence="2">The sequence shown here is derived from an EMBL/GenBank/DDBJ whole genome shotgun (WGS) entry which is preliminary data.</text>
</comment>
<name>A0ABP4EWL3_9ACTN</name>
<dbReference type="SMART" id="SM00754">
    <property type="entry name" value="CHRD"/>
    <property type="match status" value="1"/>
</dbReference>
<dbReference type="EMBL" id="BAAAJE010000006">
    <property type="protein sequence ID" value="GAA1136846.1"/>
    <property type="molecule type" value="Genomic_DNA"/>
</dbReference>
<keyword evidence="3" id="KW-1185">Reference proteome</keyword>
<dbReference type="Proteomes" id="UP001499979">
    <property type="component" value="Unassembled WGS sequence"/>
</dbReference>
<dbReference type="Pfam" id="PF07452">
    <property type="entry name" value="CHRD"/>
    <property type="match status" value="1"/>
</dbReference>
<accession>A0ABP4EWL3</accession>
<gene>
    <name evidence="2" type="ORF">GCM10009606_16110</name>
</gene>